<dbReference type="Proteomes" id="UP000326396">
    <property type="component" value="Linkage Group LG8"/>
</dbReference>
<dbReference type="AlphaFoldDB" id="A0A5N6LVJ7"/>
<evidence type="ECO:0000313" key="1">
    <source>
        <dbReference type="EMBL" id="KAD2805305.1"/>
    </source>
</evidence>
<organism evidence="1 2">
    <name type="scientific">Mikania micrantha</name>
    <name type="common">bitter vine</name>
    <dbReference type="NCBI Taxonomy" id="192012"/>
    <lineage>
        <taxon>Eukaryota</taxon>
        <taxon>Viridiplantae</taxon>
        <taxon>Streptophyta</taxon>
        <taxon>Embryophyta</taxon>
        <taxon>Tracheophyta</taxon>
        <taxon>Spermatophyta</taxon>
        <taxon>Magnoliopsida</taxon>
        <taxon>eudicotyledons</taxon>
        <taxon>Gunneridae</taxon>
        <taxon>Pentapetalae</taxon>
        <taxon>asterids</taxon>
        <taxon>campanulids</taxon>
        <taxon>Asterales</taxon>
        <taxon>Asteraceae</taxon>
        <taxon>Asteroideae</taxon>
        <taxon>Heliantheae alliance</taxon>
        <taxon>Eupatorieae</taxon>
        <taxon>Mikania</taxon>
    </lineage>
</organism>
<protein>
    <submittedName>
        <fullName evidence="1">Uncharacterized protein</fullName>
    </submittedName>
</protein>
<proteinExistence type="predicted"/>
<dbReference type="EMBL" id="SZYD01000018">
    <property type="protein sequence ID" value="KAD2805305.1"/>
    <property type="molecule type" value="Genomic_DNA"/>
</dbReference>
<comment type="caution">
    <text evidence="1">The sequence shown here is derived from an EMBL/GenBank/DDBJ whole genome shotgun (WGS) entry which is preliminary data.</text>
</comment>
<reference evidence="1 2" key="1">
    <citation type="submission" date="2019-05" db="EMBL/GenBank/DDBJ databases">
        <title>Mikania micrantha, genome provides insights into the molecular mechanism of rapid growth.</title>
        <authorList>
            <person name="Liu B."/>
        </authorList>
    </citation>
    <scope>NUCLEOTIDE SEQUENCE [LARGE SCALE GENOMIC DNA]</scope>
    <source>
        <strain evidence="1">NLD-2019</strain>
        <tissue evidence="1">Leaf</tissue>
    </source>
</reference>
<evidence type="ECO:0000313" key="2">
    <source>
        <dbReference type="Proteomes" id="UP000326396"/>
    </source>
</evidence>
<accession>A0A5N6LVJ7</accession>
<keyword evidence="2" id="KW-1185">Reference proteome</keyword>
<gene>
    <name evidence="1" type="ORF">E3N88_38682</name>
</gene>
<name>A0A5N6LVJ7_9ASTR</name>
<sequence length="102" mass="11130">MRPTEQTMSVVAVPAEAALVEAIWMGADLMEVQTKPVQNSLDKPSLCQLCLHLPFATRGIIPPSMHSLLKHCPRGHAPSEVIFTTYSGPVITRHDSLILIST</sequence>